<keyword evidence="2" id="KW-0472">Membrane</keyword>
<accession>E3MBB9</accession>
<keyword evidence="2" id="KW-1133">Transmembrane helix</keyword>
<dbReference type="PROSITE" id="PS50850">
    <property type="entry name" value="MFS"/>
    <property type="match status" value="1"/>
</dbReference>
<feature type="transmembrane region" description="Helical" evidence="2">
    <location>
        <begin position="179"/>
        <end position="198"/>
    </location>
</feature>
<evidence type="ECO:0000313" key="5">
    <source>
        <dbReference type="Proteomes" id="UP000008281"/>
    </source>
</evidence>
<dbReference type="Gene3D" id="1.20.1250.20">
    <property type="entry name" value="MFS general substrate transporter like domains"/>
    <property type="match status" value="2"/>
</dbReference>
<evidence type="ECO:0000256" key="1">
    <source>
        <dbReference type="ARBA" id="ARBA00004141"/>
    </source>
</evidence>
<dbReference type="GO" id="GO:0016020">
    <property type="term" value="C:membrane"/>
    <property type="evidence" value="ECO:0007669"/>
    <property type="project" value="UniProtKB-SubCell"/>
</dbReference>
<dbReference type="PANTHER" id="PTHR45757:SF21">
    <property type="entry name" value="MAJOR FACILITATOR SUPERFAMILY (MFS) PROFILE DOMAIN-CONTAINING PROTEIN"/>
    <property type="match status" value="1"/>
</dbReference>
<dbReference type="PANTHER" id="PTHR45757">
    <property type="entry name" value="PROTEIN CBG23364-RELATED"/>
    <property type="match status" value="1"/>
</dbReference>
<dbReference type="SUPFAM" id="SSF103473">
    <property type="entry name" value="MFS general substrate transporter"/>
    <property type="match status" value="1"/>
</dbReference>
<comment type="subcellular location">
    <subcellularLocation>
        <location evidence="1">Membrane</location>
        <topology evidence="1">Multi-pass membrane protein</topology>
    </subcellularLocation>
</comment>
<feature type="transmembrane region" description="Helical" evidence="2">
    <location>
        <begin position="359"/>
        <end position="377"/>
    </location>
</feature>
<dbReference type="EMBL" id="DS268433">
    <property type="protein sequence ID" value="EFO97907.1"/>
    <property type="molecule type" value="Genomic_DNA"/>
</dbReference>
<dbReference type="InParanoid" id="E3MBB9"/>
<dbReference type="InterPro" id="IPR020846">
    <property type="entry name" value="MFS_dom"/>
</dbReference>
<dbReference type="Pfam" id="PF07690">
    <property type="entry name" value="MFS_1"/>
    <property type="match status" value="1"/>
</dbReference>
<evidence type="ECO:0000256" key="2">
    <source>
        <dbReference type="SAM" id="Phobius"/>
    </source>
</evidence>
<dbReference type="HOGENOM" id="CLU_001265_5_3_1"/>
<feature type="transmembrane region" description="Helical" evidence="2">
    <location>
        <begin position="268"/>
        <end position="288"/>
    </location>
</feature>
<feature type="transmembrane region" description="Helical" evidence="2">
    <location>
        <begin position="118"/>
        <end position="138"/>
    </location>
</feature>
<proteinExistence type="predicted"/>
<dbReference type="eggNOG" id="KOG2532">
    <property type="taxonomic scope" value="Eukaryota"/>
</dbReference>
<feature type="transmembrane region" description="Helical" evidence="2">
    <location>
        <begin position="20"/>
        <end position="39"/>
    </location>
</feature>
<feature type="transmembrane region" description="Helical" evidence="2">
    <location>
        <begin position="144"/>
        <end position="167"/>
    </location>
</feature>
<feature type="transmembrane region" description="Helical" evidence="2">
    <location>
        <begin position="294"/>
        <end position="314"/>
    </location>
</feature>
<dbReference type="Proteomes" id="UP000008281">
    <property type="component" value="Unassembled WGS sequence"/>
</dbReference>
<name>E3MBB9_CAERE</name>
<sequence length="399" mass="44077">MSSSDTYETKLDAASLTCLTFIQMNTLTFSFSVICMHDVMEDSRLNSTHWFSQTTEKSIIFSGAAIDGLIGLLPSVPLISYFGFKSVLVFHGIISSLGTFMFPMAVFSGFYISLLCRILQGFGSAIMFTAVGVVPGIWAPKSEANTFMAVLSCAYQLSNIVCMPVSGILCESVLGWRSIYYLFGSLTLMIYILFWFTYSDNPEDNRFISQEELSQITCGKIEKIKEPVPYISATGFLTSLPFVLAAVSKFSAGRLSDKLTFLSEKARFVFFAAISQMGLAGGMAVMAFTTNRLLAQVAFNFAIVCSGMNIMGVIKCAQLRCQQHVHFTLAVISFTGYADQFLAPILVRVICPDNTFQQWSILFYFVSVLVVLCNLGFPSIAKSEAADYTKPRTQKTDKF</sequence>
<keyword evidence="2" id="KW-0812">Transmembrane</keyword>
<protein>
    <recommendedName>
        <fullName evidence="3">Major facilitator superfamily (MFS) profile domain-containing protein</fullName>
    </recommendedName>
</protein>
<keyword evidence="5" id="KW-1185">Reference proteome</keyword>
<gene>
    <name evidence="4" type="ORF">CRE_16013</name>
</gene>
<reference evidence="4" key="1">
    <citation type="submission" date="2007-07" db="EMBL/GenBank/DDBJ databases">
        <title>PCAP assembly of the Caenorhabditis remanei genome.</title>
        <authorList>
            <consortium name="The Caenorhabditis remanei Sequencing Consortium"/>
            <person name="Wilson R.K."/>
        </authorList>
    </citation>
    <scope>NUCLEOTIDE SEQUENCE [LARGE SCALE GENOMIC DNA]</scope>
    <source>
        <strain evidence="4">PB4641</strain>
    </source>
</reference>
<feature type="transmembrane region" description="Helical" evidence="2">
    <location>
        <begin position="88"/>
        <end position="111"/>
    </location>
</feature>
<dbReference type="STRING" id="31234.E3MBB9"/>
<organism evidence="5">
    <name type="scientific">Caenorhabditis remanei</name>
    <name type="common">Caenorhabditis vulgaris</name>
    <dbReference type="NCBI Taxonomy" id="31234"/>
    <lineage>
        <taxon>Eukaryota</taxon>
        <taxon>Metazoa</taxon>
        <taxon>Ecdysozoa</taxon>
        <taxon>Nematoda</taxon>
        <taxon>Chromadorea</taxon>
        <taxon>Rhabditida</taxon>
        <taxon>Rhabditina</taxon>
        <taxon>Rhabditomorpha</taxon>
        <taxon>Rhabditoidea</taxon>
        <taxon>Rhabditidae</taxon>
        <taxon>Peloderinae</taxon>
        <taxon>Caenorhabditis</taxon>
    </lineage>
</organism>
<evidence type="ECO:0000259" key="3">
    <source>
        <dbReference type="PROSITE" id="PS50850"/>
    </source>
</evidence>
<dbReference type="OrthoDB" id="2985014at2759"/>
<dbReference type="InterPro" id="IPR036259">
    <property type="entry name" value="MFS_trans_sf"/>
</dbReference>
<feature type="transmembrane region" description="Helical" evidence="2">
    <location>
        <begin position="326"/>
        <end position="347"/>
    </location>
</feature>
<evidence type="ECO:0000313" key="4">
    <source>
        <dbReference type="EMBL" id="EFO97907.1"/>
    </source>
</evidence>
<dbReference type="AlphaFoldDB" id="E3MBB9"/>
<dbReference type="GO" id="GO:0022857">
    <property type="term" value="F:transmembrane transporter activity"/>
    <property type="evidence" value="ECO:0007669"/>
    <property type="project" value="InterPro"/>
</dbReference>
<feature type="transmembrane region" description="Helical" evidence="2">
    <location>
        <begin position="230"/>
        <end position="247"/>
    </location>
</feature>
<dbReference type="InterPro" id="IPR011701">
    <property type="entry name" value="MFS"/>
</dbReference>
<feature type="transmembrane region" description="Helical" evidence="2">
    <location>
        <begin position="59"/>
        <end position="82"/>
    </location>
</feature>
<feature type="domain" description="Major facilitator superfamily (MFS) profile" evidence="3">
    <location>
        <begin position="18"/>
        <end position="399"/>
    </location>
</feature>